<organism evidence="5">
    <name type="scientific">bioreactor metagenome</name>
    <dbReference type="NCBI Taxonomy" id="1076179"/>
    <lineage>
        <taxon>unclassified sequences</taxon>
        <taxon>metagenomes</taxon>
        <taxon>ecological metagenomes</taxon>
    </lineage>
</organism>
<keyword evidence="2" id="KW-0547">Nucleotide-binding</keyword>
<dbReference type="GO" id="GO:0005524">
    <property type="term" value="F:ATP binding"/>
    <property type="evidence" value="ECO:0007669"/>
    <property type="project" value="UniProtKB-KW"/>
</dbReference>
<dbReference type="SUPFAM" id="SSF52540">
    <property type="entry name" value="P-loop containing nucleoside triphosphate hydrolases"/>
    <property type="match status" value="1"/>
</dbReference>
<dbReference type="InterPro" id="IPR017871">
    <property type="entry name" value="ABC_transporter-like_CS"/>
</dbReference>
<dbReference type="GO" id="GO:0016887">
    <property type="term" value="F:ATP hydrolysis activity"/>
    <property type="evidence" value="ECO:0007669"/>
    <property type="project" value="InterPro"/>
</dbReference>
<dbReference type="InterPro" id="IPR050166">
    <property type="entry name" value="ABC_transporter_ATP-bind"/>
</dbReference>
<protein>
    <submittedName>
        <fullName evidence="5">Sulfate/thiosulfate import ATP-binding protein CysA</fullName>
    </submittedName>
</protein>
<dbReference type="PROSITE" id="PS50893">
    <property type="entry name" value="ABC_TRANSPORTER_2"/>
    <property type="match status" value="1"/>
</dbReference>
<dbReference type="PROSITE" id="PS00211">
    <property type="entry name" value="ABC_TRANSPORTER_1"/>
    <property type="match status" value="1"/>
</dbReference>
<dbReference type="EMBL" id="VSSQ01062443">
    <property type="protein sequence ID" value="MPN15624.1"/>
    <property type="molecule type" value="Genomic_DNA"/>
</dbReference>
<comment type="caution">
    <text evidence="5">The sequence shown here is derived from an EMBL/GenBank/DDBJ whole genome shotgun (WGS) entry which is preliminary data.</text>
</comment>
<evidence type="ECO:0000256" key="3">
    <source>
        <dbReference type="ARBA" id="ARBA00022840"/>
    </source>
</evidence>
<evidence type="ECO:0000259" key="4">
    <source>
        <dbReference type="PROSITE" id="PS50893"/>
    </source>
</evidence>
<dbReference type="Gene3D" id="3.40.50.300">
    <property type="entry name" value="P-loop containing nucleotide triphosphate hydrolases"/>
    <property type="match status" value="2"/>
</dbReference>
<dbReference type="SMART" id="SM00382">
    <property type="entry name" value="AAA"/>
    <property type="match status" value="1"/>
</dbReference>
<dbReference type="InterPro" id="IPR003439">
    <property type="entry name" value="ABC_transporter-like_ATP-bd"/>
</dbReference>
<gene>
    <name evidence="5" type="primary">cysA_24</name>
    <name evidence="5" type="ORF">SDC9_162958</name>
</gene>
<keyword evidence="3 5" id="KW-0067">ATP-binding</keyword>
<dbReference type="Pfam" id="PF00005">
    <property type="entry name" value="ABC_tran"/>
    <property type="match status" value="1"/>
</dbReference>
<evidence type="ECO:0000256" key="1">
    <source>
        <dbReference type="ARBA" id="ARBA00022448"/>
    </source>
</evidence>
<dbReference type="InterPro" id="IPR003593">
    <property type="entry name" value="AAA+_ATPase"/>
</dbReference>
<reference evidence="5" key="1">
    <citation type="submission" date="2019-08" db="EMBL/GenBank/DDBJ databases">
        <authorList>
            <person name="Kucharzyk K."/>
            <person name="Murdoch R.W."/>
            <person name="Higgins S."/>
            <person name="Loffler F."/>
        </authorList>
    </citation>
    <scope>NUCLEOTIDE SEQUENCE</scope>
</reference>
<proteinExistence type="predicted"/>
<evidence type="ECO:0000313" key="5">
    <source>
        <dbReference type="EMBL" id="MPN15624.1"/>
    </source>
</evidence>
<sequence length="179" mass="19147">MNKISFSLPDAGIFALMGSSGIGKSSLLKILSGLLAPDSGSISGLNDLRVGIMFQEDRLLPWHTALKNVMLAMEHPSHEEAGKLLDALEIGDSADAYPAVLSGGMKRRAALARAIAFSPDVLLLDEPFSGIDEQIKGRISPFIQKSAPLIIFSTHNVKDAGMMGAMNILTLRDECLIKT</sequence>
<dbReference type="AlphaFoldDB" id="A0A645FUE6"/>
<feature type="domain" description="ABC transporter" evidence="4">
    <location>
        <begin position="1"/>
        <end position="179"/>
    </location>
</feature>
<accession>A0A645FUE6</accession>
<name>A0A645FUE6_9ZZZZ</name>
<dbReference type="PANTHER" id="PTHR42788:SF19">
    <property type="entry name" value="ALIPHATIC SULFONATES IMPORT ATP-BINDING PROTEIN SSUB 2"/>
    <property type="match status" value="1"/>
</dbReference>
<dbReference type="PANTHER" id="PTHR42788">
    <property type="entry name" value="TAURINE IMPORT ATP-BINDING PROTEIN-RELATED"/>
    <property type="match status" value="1"/>
</dbReference>
<dbReference type="InterPro" id="IPR027417">
    <property type="entry name" value="P-loop_NTPase"/>
</dbReference>
<evidence type="ECO:0000256" key="2">
    <source>
        <dbReference type="ARBA" id="ARBA00022741"/>
    </source>
</evidence>
<keyword evidence="1" id="KW-0813">Transport</keyword>